<organism evidence="1 2">
    <name type="scientific">Cajanus cajan</name>
    <name type="common">Pigeon pea</name>
    <name type="synonym">Cajanus indicus</name>
    <dbReference type="NCBI Taxonomy" id="3821"/>
    <lineage>
        <taxon>Eukaryota</taxon>
        <taxon>Viridiplantae</taxon>
        <taxon>Streptophyta</taxon>
        <taxon>Embryophyta</taxon>
        <taxon>Tracheophyta</taxon>
        <taxon>Spermatophyta</taxon>
        <taxon>Magnoliopsida</taxon>
        <taxon>eudicotyledons</taxon>
        <taxon>Gunneridae</taxon>
        <taxon>Pentapetalae</taxon>
        <taxon>rosids</taxon>
        <taxon>fabids</taxon>
        <taxon>Fabales</taxon>
        <taxon>Fabaceae</taxon>
        <taxon>Papilionoideae</taxon>
        <taxon>50 kb inversion clade</taxon>
        <taxon>NPAAA clade</taxon>
        <taxon>indigoferoid/millettioid clade</taxon>
        <taxon>Phaseoleae</taxon>
        <taxon>Cajanus</taxon>
    </lineage>
</organism>
<accession>A0A151SF06</accession>
<protein>
    <submittedName>
        <fullName evidence="1">Uncharacterized protein</fullName>
    </submittedName>
</protein>
<evidence type="ECO:0000313" key="2">
    <source>
        <dbReference type="Proteomes" id="UP000075243"/>
    </source>
</evidence>
<proteinExistence type="predicted"/>
<evidence type="ECO:0000313" key="1">
    <source>
        <dbReference type="EMBL" id="KYP53424.1"/>
    </source>
</evidence>
<dbReference type="Proteomes" id="UP000075243">
    <property type="component" value="Unassembled WGS sequence"/>
</dbReference>
<sequence>MNILGPFPLAKGQLKFLLVEMDVYGLKIFTVKTITIQEEALSMELDLIDEVRDRALINMEACRTRLARQFRTKVKQQEFQLGDLVWRVTRKVRKN</sequence>
<name>A0A151SF06_CAJCA</name>
<reference evidence="1" key="1">
    <citation type="journal article" date="2012" name="Nat. Biotechnol.">
        <title>Draft genome sequence of pigeonpea (Cajanus cajan), an orphan legume crop of resource-poor farmers.</title>
        <authorList>
            <person name="Varshney R.K."/>
            <person name="Chen W."/>
            <person name="Li Y."/>
            <person name="Bharti A.K."/>
            <person name="Saxena R.K."/>
            <person name="Schlueter J.A."/>
            <person name="Donoghue M.T."/>
            <person name="Azam S."/>
            <person name="Fan G."/>
            <person name="Whaley A.M."/>
            <person name="Farmer A.D."/>
            <person name="Sheridan J."/>
            <person name="Iwata A."/>
            <person name="Tuteja R."/>
            <person name="Penmetsa R.V."/>
            <person name="Wu W."/>
            <person name="Upadhyaya H.D."/>
            <person name="Yang S.P."/>
            <person name="Shah T."/>
            <person name="Saxena K.B."/>
            <person name="Michael T."/>
            <person name="McCombie W.R."/>
            <person name="Yang B."/>
            <person name="Zhang G."/>
            <person name="Yang H."/>
            <person name="Wang J."/>
            <person name="Spillane C."/>
            <person name="Cook D.R."/>
            <person name="May G.D."/>
            <person name="Xu X."/>
            <person name="Jackson S.A."/>
        </authorList>
    </citation>
    <scope>NUCLEOTIDE SEQUENCE [LARGE SCALE GENOMIC DNA]</scope>
</reference>
<dbReference type="EMBL" id="KQ483413">
    <property type="protein sequence ID" value="KYP53424.1"/>
    <property type="molecule type" value="Genomic_DNA"/>
</dbReference>
<dbReference type="Gramene" id="C.cajan_24348.t">
    <property type="protein sequence ID" value="C.cajan_24348.t"/>
    <property type="gene ID" value="C.cajan_24348"/>
</dbReference>
<gene>
    <name evidence="1" type="ORF">KK1_024558</name>
</gene>
<dbReference type="AlphaFoldDB" id="A0A151SF06"/>
<keyword evidence="2" id="KW-1185">Reference proteome</keyword>